<proteinExistence type="predicted"/>
<evidence type="ECO:0000313" key="2">
    <source>
        <dbReference type="Proteomes" id="UP000308836"/>
    </source>
</evidence>
<gene>
    <name evidence="1" type="ORF">E5336_11705</name>
</gene>
<keyword evidence="2" id="KW-1185">Reference proteome</keyword>
<accession>A0AC61R479</accession>
<reference evidence="1" key="1">
    <citation type="submission" date="2019-04" db="EMBL/GenBank/DDBJ databases">
        <title>Microbes associate with the intestines of laboratory mice.</title>
        <authorList>
            <person name="Navarre W."/>
            <person name="Wong E."/>
            <person name="Huang K."/>
            <person name="Tropini C."/>
            <person name="Ng K."/>
            <person name="Yu B."/>
        </authorList>
    </citation>
    <scope>NUCLEOTIDE SEQUENCE</scope>
    <source>
        <strain evidence="1">NM09_H32</strain>
    </source>
</reference>
<dbReference type="Proteomes" id="UP000308836">
    <property type="component" value="Unassembled WGS sequence"/>
</dbReference>
<protein>
    <submittedName>
        <fullName evidence="1">ABC transporter permease</fullName>
    </submittedName>
</protein>
<name>A0AC61R479_9FIRM</name>
<evidence type="ECO:0000313" key="1">
    <source>
        <dbReference type="EMBL" id="TGY64789.1"/>
    </source>
</evidence>
<sequence length="254" mass="27855">MKKKSQKIVLPLLLFGLVIGGWELYVRAFDISLYILPAPSKIIAAVVDNVNILMRHSLVTLEEALIGLGISAVFAILISIGMDLSKTFRSSLYPYLIVTQTVPVMVLGPLFSIWFGFDLLPKILIVVFMCFFPIAVSLTDALQKVDPKQIDLVKSLGANVFQVYTLVKIPAGATGLFSGLKVAATYCVGGAIVGEWLSSSAGLGYYMLRVKNGYMLDKVFACVLMVVFWSVLLNLGVSMLEKLCFPYLRKGARK</sequence>
<organism evidence="1 2">
    <name type="scientific">Dubosiella muris</name>
    <dbReference type="NCBI Taxonomy" id="3038133"/>
    <lineage>
        <taxon>Bacteria</taxon>
        <taxon>Bacillati</taxon>
        <taxon>Bacillota</taxon>
        <taxon>Erysipelotrichia</taxon>
        <taxon>Erysipelotrichales</taxon>
        <taxon>Erysipelotrichaceae</taxon>
        <taxon>Dubosiella</taxon>
    </lineage>
</organism>
<comment type="caution">
    <text evidence="1">The sequence shown here is derived from an EMBL/GenBank/DDBJ whole genome shotgun (WGS) entry which is preliminary data.</text>
</comment>
<dbReference type="EMBL" id="SRYG01000035">
    <property type="protein sequence ID" value="TGY64789.1"/>
    <property type="molecule type" value="Genomic_DNA"/>
</dbReference>